<reference evidence="1" key="1">
    <citation type="journal article" date="2021" name="Proc. Natl. Acad. Sci. U.S.A.">
        <title>A Catalog of Tens of Thousands of Viruses from Human Metagenomes Reveals Hidden Associations with Chronic Diseases.</title>
        <authorList>
            <person name="Tisza M.J."/>
            <person name="Buck C.B."/>
        </authorList>
    </citation>
    <scope>NUCLEOTIDE SEQUENCE</scope>
    <source>
        <strain evidence="1">CtLnO19</strain>
    </source>
</reference>
<organism evidence="1">
    <name type="scientific">Myoviridae sp. ctLnO19</name>
    <dbReference type="NCBI Taxonomy" id="2825085"/>
    <lineage>
        <taxon>Viruses</taxon>
        <taxon>Duplodnaviria</taxon>
        <taxon>Heunggongvirae</taxon>
        <taxon>Uroviricota</taxon>
        <taxon>Caudoviricetes</taxon>
    </lineage>
</organism>
<evidence type="ECO:0000313" key="1">
    <source>
        <dbReference type="EMBL" id="DAE00418.1"/>
    </source>
</evidence>
<accession>A0A8S5P0C8</accession>
<sequence length="66" mass="7111">MKENIIIIPLSGGGKAVVNLNYVVGAYPVAEGVTNILTTAYVNEQQVSFLTTLTPDEVYDKIVTKP</sequence>
<dbReference type="EMBL" id="BK015301">
    <property type="protein sequence ID" value="DAE00418.1"/>
    <property type="molecule type" value="Genomic_DNA"/>
</dbReference>
<proteinExistence type="predicted"/>
<name>A0A8S5P0C8_9CAUD</name>
<protein>
    <submittedName>
        <fullName evidence="1">Uncharacterized protein</fullName>
    </submittedName>
</protein>